<keyword evidence="10 14" id="KW-0325">Glycoprotein</keyword>
<evidence type="ECO:0000256" key="8">
    <source>
        <dbReference type="ARBA" id="ARBA00023049"/>
    </source>
</evidence>
<feature type="active site" description="Proton donor 2" evidence="15">
    <location>
        <position position="448"/>
    </location>
</feature>
<comment type="caution">
    <text evidence="22">The sequence shown here is derived from an EMBL/GenBank/DDBJ whole genome shotgun (WGS) entry which is preliminary data.</text>
</comment>
<keyword evidence="9 18" id="KW-1015">Disulfide bond</keyword>
<dbReference type="EC" id="3.4.-.-" evidence="21"/>
<evidence type="ECO:0000256" key="19">
    <source>
        <dbReference type="PIRSR" id="PIRSR601548-8"/>
    </source>
</evidence>
<keyword evidence="23" id="KW-1185">Reference proteome</keyword>
<feature type="binding site" evidence="16">
    <location>
        <position position="457"/>
    </location>
    <ligand>
        <name>chloride</name>
        <dbReference type="ChEBI" id="CHEBI:17996"/>
        <label>1</label>
    </ligand>
</feature>
<dbReference type="GO" id="GO:0005886">
    <property type="term" value="C:plasma membrane"/>
    <property type="evidence" value="ECO:0007669"/>
    <property type="project" value="TreeGrafter"/>
</dbReference>
<evidence type="ECO:0000256" key="17">
    <source>
        <dbReference type="PIRSR" id="PIRSR601548-3"/>
    </source>
</evidence>
<dbReference type="PANTHER" id="PTHR10514:SF27">
    <property type="entry name" value="ANGIOTENSIN-CONVERTING ENZYME"/>
    <property type="match status" value="1"/>
</dbReference>
<evidence type="ECO:0000256" key="12">
    <source>
        <dbReference type="ARBA" id="ARBA00039858"/>
    </source>
</evidence>
<dbReference type="AlphaFoldDB" id="A0AAN8JR23"/>
<feature type="binding site" evidence="17">
    <location>
        <position position="318"/>
    </location>
    <ligand>
        <name>Zn(2+)</name>
        <dbReference type="ChEBI" id="CHEBI:29105"/>
        <label>1</label>
        <note>catalytic</note>
    </ligand>
</feature>
<keyword evidence="6 21" id="KW-0378">Hydrolase</keyword>
<dbReference type="GO" id="GO:0046872">
    <property type="term" value="F:metal ion binding"/>
    <property type="evidence" value="ECO:0007669"/>
    <property type="project" value="UniProtKB-KW"/>
</dbReference>
<dbReference type="Pfam" id="PF01401">
    <property type="entry name" value="Peptidase_M2"/>
    <property type="match status" value="1"/>
</dbReference>
<evidence type="ECO:0000256" key="10">
    <source>
        <dbReference type="ARBA" id="ARBA00023180"/>
    </source>
</evidence>
<dbReference type="EMBL" id="JAZGQO010000007">
    <property type="protein sequence ID" value="KAK6182476.1"/>
    <property type="molecule type" value="Genomic_DNA"/>
</dbReference>
<evidence type="ECO:0000313" key="22">
    <source>
        <dbReference type="EMBL" id="KAK6182476.1"/>
    </source>
</evidence>
<feature type="binding site" evidence="19">
    <location>
        <position position="322"/>
    </location>
    <ligand>
        <name>Zn(2+)</name>
        <dbReference type="ChEBI" id="CHEBI:29105"/>
        <label>2</label>
        <note>catalytic</note>
    </ligand>
</feature>
<name>A0AAN8JR23_PATCE</name>
<evidence type="ECO:0000256" key="7">
    <source>
        <dbReference type="ARBA" id="ARBA00022833"/>
    </source>
</evidence>
<evidence type="ECO:0000256" key="13">
    <source>
        <dbReference type="PIRSR" id="PIRSR601548-1"/>
    </source>
</evidence>
<evidence type="ECO:0000256" key="11">
    <source>
        <dbReference type="ARBA" id="ARBA00036868"/>
    </source>
</evidence>
<keyword evidence="5" id="KW-0732">Signal</keyword>
<dbReference type="PANTHER" id="PTHR10514">
    <property type="entry name" value="ANGIOTENSIN-CONVERTING ENZYME"/>
    <property type="match status" value="1"/>
</dbReference>
<keyword evidence="2 21" id="KW-0121">Carboxypeptidase</keyword>
<evidence type="ECO:0000256" key="15">
    <source>
        <dbReference type="PIRSR" id="PIRSR601548-11"/>
    </source>
</evidence>
<keyword evidence="3 21" id="KW-0645">Protease</keyword>
<evidence type="ECO:0000256" key="9">
    <source>
        <dbReference type="ARBA" id="ARBA00023157"/>
    </source>
</evidence>
<dbReference type="InterPro" id="IPR001548">
    <property type="entry name" value="Peptidase_M2"/>
</dbReference>
<feature type="binding site" evidence="16">
    <location>
        <position position="161"/>
    </location>
    <ligand>
        <name>chloride</name>
        <dbReference type="ChEBI" id="CHEBI:17996"/>
        <label>1</label>
    </ligand>
</feature>
<evidence type="ECO:0000256" key="18">
    <source>
        <dbReference type="PIRSR" id="PIRSR601548-4"/>
    </source>
</evidence>
<comment type="caution">
    <text evidence="20">Lacks conserved residue(s) required for the propagation of feature annotation.</text>
</comment>
<dbReference type="Proteomes" id="UP001347796">
    <property type="component" value="Unassembled WGS sequence"/>
</dbReference>
<feature type="binding site" evidence="17">
    <location>
        <position position="322"/>
    </location>
    <ligand>
        <name>Zn(2+)</name>
        <dbReference type="ChEBI" id="CHEBI:29105"/>
        <label>1</label>
        <note>catalytic</note>
    </ligand>
</feature>
<evidence type="ECO:0000313" key="23">
    <source>
        <dbReference type="Proteomes" id="UP001347796"/>
    </source>
</evidence>
<organism evidence="22 23">
    <name type="scientific">Patella caerulea</name>
    <name type="common">Rayed Mediterranean limpet</name>
    <dbReference type="NCBI Taxonomy" id="87958"/>
    <lineage>
        <taxon>Eukaryota</taxon>
        <taxon>Metazoa</taxon>
        <taxon>Spiralia</taxon>
        <taxon>Lophotrochozoa</taxon>
        <taxon>Mollusca</taxon>
        <taxon>Gastropoda</taxon>
        <taxon>Patellogastropoda</taxon>
        <taxon>Patelloidea</taxon>
        <taxon>Patellidae</taxon>
        <taxon>Patella</taxon>
    </lineage>
</organism>
<evidence type="ECO:0000256" key="1">
    <source>
        <dbReference type="ARBA" id="ARBA00008139"/>
    </source>
</evidence>
<evidence type="ECO:0000256" key="2">
    <source>
        <dbReference type="ARBA" id="ARBA00022645"/>
    </source>
</evidence>
<feature type="binding site" evidence="19">
    <location>
        <position position="346"/>
    </location>
    <ligand>
        <name>Zn(2+)</name>
        <dbReference type="ChEBI" id="CHEBI:29105"/>
        <label>2</label>
        <note>catalytic</note>
    </ligand>
</feature>
<dbReference type="GO" id="GO:0008237">
    <property type="term" value="F:metallopeptidase activity"/>
    <property type="evidence" value="ECO:0007669"/>
    <property type="project" value="UniProtKB-KW"/>
</dbReference>
<reference evidence="22 23" key="1">
    <citation type="submission" date="2024-01" db="EMBL/GenBank/DDBJ databases">
        <title>The genome of the rayed Mediterranean limpet Patella caerulea (Linnaeus, 1758).</title>
        <authorList>
            <person name="Anh-Thu Weber A."/>
            <person name="Halstead-Nussloch G."/>
        </authorList>
    </citation>
    <scope>NUCLEOTIDE SEQUENCE [LARGE SCALE GENOMIC DNA]</scope>
    <source>
        <strain evidence="22">AATW-2023a</strain>
        <tissue evidence="22">Whole specimen</tissue>
    </source>
</reference>
<feature type="active site" description="Proton acceptor 2" evidence="15">
    <location>
        <position position="319"/>
    </location>
</feature>
<gene>
    <name evidence="22" type="ORF">SNE40_010158</name>
</gene>
<keyword evidence="8 21" id="KW-0482">Metalloprotease</keyword>
<keyword evidence="4 17" id="KW-0479">Metal-binding</keyword>
<dbReference type="GO" id="GO:0004180">
    <property type="term" value="F:carboxypeptidase activity"/>
    <property type="evidence" value="ECO:0007669"/>
    <property type="project" value="UniProtKB-KW"/>
</dbReference>
<evidence type="ECO:0000256" key="4">
    <source>
        <dbReference type="ARBA" id="ARBA00022723"/>
    </source>
</evidence>
<comment type="similarity">
    <text evidence="1 20 21">Belongs to the peptidase M2 family.</text>
</comment>
<evidence type="ECO:0000256" key="20">
    <source>
        <dbReference type="PROSITE-ProRule" id="PRU01355"/>
    </source>
</evidence>
<evidence type="ECO:0000256" key="3">
    <source>
        <dbReference type="ARBA" id="ARBA00022670"/>
    </source>
</evidence>
<accession>A0AAN8JR23</accession>
<dbReference type="GO" id="GO:0008241">
    <property type="term" value="F:peptidyl-dipeptidase activity"/>
    <property type="evidence" value="ECO:0007669"/>
    <property type="project" value="UniProtKB-EC"/>
</dbReference>
<evidence type="ECO:0000256" key="21">
    <source>
        <dbReference type="RuleBase" id="RU361144"/>
    </source>
</evidence>
<dbReference type="FunFam" id="1.10.1370.30:FF:000004">
    <property type="entry name" value="Angiotensin-converting enzyme"/>
    <property type="match status" value="1"/>
</dbReference>
<feature type="binding site" evidence="19">
    <location>
        <position position="318"/>
    </location>
    <ligand>
        <name>Zn(2+)</name>
        <dbReference type="ChEBI" id="CHEBI:29105"/>
        <label>2</label>
        <note>catalytic</note>
    </ligand>
</feature>
<evidence type="ECO:0000256" key="5">
    <source>
        <dbReference type="ARBA" id="ARBA00022729"/>
    </source>
</evidence>
<keyword evidence="7 17" id="KW-0862">Zinc</keyword>
<comment type="catalytic activity">
    <reaction evidence="11">
        <text>Release of a C-terminal dipeptide, oligopeptide-|-Xaa-Yaa, when Xaa is not Pro, and Yaa is neither Asp nor Glu. Thus, conversion of angiotensin I to angiotensin II, with increase in vasoconstrictor activity, but no action on angiotensin II.</text>
        <dbReference type="EC" id="3.4.15.1"/>
    </reaction>
</comment>
<evidence type="ECO:0000256" key="6">
    <source>
        <dbReference type="ARBA" id="ARBA00022801"/>
    </source>
</evidence>
<feature type="disulfide bond" evidence="18">
    <location>
        <begin position="89"/>
        <end position="95"/>
    </location>
</feature>
<feature type="disulfide bond" evidence="18">
    <location>
        <begin position="473"/>
        <end position="485"/>
    </location>
</feature>
<feature type="glycosylation site" description="N-linked (GlcNAc...) asparagine" evidence="14">
    <location>
        <position position="7"/>
    </location>
</feature>
<dbReference type="SUPFAM" id="SSF55486">
    <property type="entry name" value="Metalloproteases ('zincins'), catalytic domain"/>
    <property type="match status" value="1"/>
</dbReference>
<dbReference type="Gene3D" id="1.10.1370.30">
    <property type="match status" value="2"/>
</dbReference>
<sequence length="583" mass="67717">MWNFNTNITEHNRQIMVNKSVEVAQIEKEWARRANARFDWEKLKDSYIVRQFKKITHIGIAAMKDESKLQRLNHVMSEMEEIYSGGKVCLSTGDCHALEPGLTRLLATSRDYDLLQEVWVKWREVTGKKMKNLYSEFVELINEAHRDGGYSDTAAAWKSKYESETFEQDIEDLFIQLGPLYKQLHAFVRRKLMSVYGKDKFPTSGHIPAHLFGNMWSQQWNSLLDLLQPYDKESVDVTPAMKEQNYTALKMFQVSDEFFQSLGMLKMPKAFWEHSMIEKPKGRQVQCHASAWNFYNKKDFRVKQCTDVTMSDLITVHHEMGHIEYYLMYKDKPIVFQNGANPGFHEAVGDVLALSVSTPKHLQKINLLKNVVDDKESDINFMLSMALDKIAFLPFGYLMDQWRWSVFSGETPPSQYNEKWWQLRCKYQGISPPVMRSEDDFDPGAKYHIPANTPYIRYFVSFIIQFQFHKALCKAANQTGPLHTCDIYRSKEAGKLLSDVLKLGSSKPWEYAMEKIVGSRKMDAAPVMEYFKPLIDWLVEQNSQDESIGWEDECPMPPTGHSTQLSARFCLIGILTFLTMVIF</sequence>
<dbReference type="CDD" id="cd06461">
    <property type="entry name" value="M2_ACE"/>
    <property type="match status" value="1"/>
</dbReference>
<feature type="binding site" evidence="17">
    <location>
        <position position="346"/>
    </location>
    <ligand>
        <name>Zn(2+)</name>
        <dbReference type="ChEBI" id="CHEBI:29105"/>
        <label>1</label>
        <note>catalytic</note>
    </ligand>
</feature>
<evidence type="ECO:0000256" key="16">
    <source>
        <dbReference type="PIRSR" id="PIRSR601548-2"/>
    </source>
</evidence>
<comment type="cofactor">
    <cofactor evidence="21">
        <name>Zn(2+)</name>
        <dbReference type="ChEBI" id="CHEBI:29105"/>
    </cofactor>
    <text evidence="21">Binds 1 zinc ion per subunit.</text>
</comment>
<evidence type="ECO:0000256" key="14">
    <source>
        <dbReference type="PIRSR" id="PIRSR601548-10"/>
    </source>
</evidence>
<feature type="disulfide bond" evidence="18 20">
    <location>
        <begin position="287"/>
        <end position="305"/>
    </location>
</feature>
<feature type="active site" description="Proton donor 1" evidence="13">
    <location>
        <position position="448"/>
    </location>
</feature>
<dbReference type="PROSITE" id="PS52011">
    <property type="entry name" value="PEPTIDASE_M2"/>
    <property type="match status" value="1"/>
</dbReference>
<dbReference type="GO" id="GO:0006508">
    <property type="term" value="P:proteolysis"/>
    <property type="evidence" value="ECO:0007669"/>
    <property type="project" value="UniProtKB-KW"/>
</dbReference>
<feature type="active site" description="Proton acceptor 1" evidence="13">
    <location>
        <position position="319"/>
    </location>
</feature>
<proteinExistence type="inferred from homology"/>
<protein>
    <recommendedName>
        <fullName evidence="12 21">Angiotensin-converting enzyme</fullName>
        <ecNumber evidence="21">3.4.-.-</ecNumber>
    </recommendedName>
</protein>
<dbReference type="PRINTS" id="PR00791">
    <property type="entry name" value="PEPDIPTASEA"/>
</dbReference>